<dbReference type="EMBL" id="MF417510">
    <property type="protein sequence ID" value="AWC67997.1"/>
    <property type="molecule type" value="mRNA"/>
</dbReference>
<evidence type="ECO:0000313" key="6">
    <source>
        <dbReference type="EMBL" id="AWC67997.1"/>
    </source>
</evidence>
<dbReference type="Gene3D" id="1.10.238.20">
    <property type="entry name" value="Pheromone/general odorant binding protein domain"/>
    <property type="match status" value="1"/>
</dbReference>
<dbReference type="AlphaFoldDB" id="A0A343WGX3"/>
<gene>
    <name evidence="6" type="primary">OBP42</name>
</gene>
<evidence type="ECO:0000256" key="5">
    <source>
        <dbReference type="SAM" id="SignalP"/>
    </source>
</evidence>
<keyword evidence="3" id="KW-0964">Secreted</keyword>
<dbReference type="GO" id="GO:0005615">
    <property type="term" value="C:extracellular space"/>
    <property type="evidence" value="ECO:0007669"/>
    <property type="project" value="TreeGrafter"/>
</dbReference>
<evidence type="ECO:0000256" key="4">
    <source>
        <dbReference type="ARBA" id="ARBA00022729"/>
    </source>
</evidence>
<evidence type="ECO:0000256" key="1">
    <source>
        <dbReference type="ARBA" id="ARBA00004613"/>
    </source>
</evidence>
<evidence type="ECO:0000256" key="2">
    <source>
        <dbReference type="ARBA" id="ARBA00008098"/>
    </source>
</evidence>
<proteinExistence type="evidence at transcript level"/>
<feature type="signal peptide" evidence="5">
    <location>
        <begin position="1"/>
        <end position="19"/>
    </location>
</feature>
<dbReference type="Pfam" id="PF01395">
    <property type="entry name" value="PBP_GOBP"/>
    <property type="match status" value="1"/>
</dbReference>
<accession>A0A343WGX3</accession>
<keyword evidence="4 5" id="KW-0732">Signal</keyword>
<dbReference type="PANTHER" id="PTHR11857:SF43">
    <property type="entry name" value="GEO07291P1-RELATED"/>
    <property type="match status" value="1"/>
</dbReference>
<dbReference type="PANTHER" id="PTHR11857">
    <property type="entry name" value="ODORANT BINDING PROTEIN-RELATED"/>
    <property type="match status" value="1"/>
</dbReference>
<sequence>MKTFLAVAVLLTVLSLAQAGLDRAQSIATLKKCQKETGAKENVEDVFDKQIIPTSKEGKCMMACVLTEKGLMKDNKVDATAVSNFFEKVYADDPEQLEKAAGAVGKCSLIDVKGLDKCDVAVAYMKCGQENDFRL</sequence>
<dbReference type="GO" id="GO:0005549">
    <property type="term" value="F:odorant binding"/>
    <property type="evidence" value="ECO:0007669"/>
    <property type="project" value="InterPro"/>
</dbReference>
<dbReference type="InterPro" id="IPR036728">
    <property type="entry name" value="PBP_GOBP_sf"/>
</dbReference>
<dbReference type="GO" id="GO:0007608">
    <property type="term" value="P:sensory perception of smell"/>
    <property type="evidence" value="ECO:0007669"/>
    <property type="project" value="TreeGrafter"/>
</dbReference>
<feature type="chain" id="PRO_5016740242" evidence="5">
    <location>
        <begin position="20"/>
        <end position="135"/>
    </location>
</feature>
<evidence type="ECO:0000256" key="3">
    <source>
        <dbReference type="ARBA" id="ARBA00022525"/>
    </source>
</evidence>
<comment type="subcellular location">
    <subcellularLocation>
        <location evidence="1">Secreted</location>
    </subcellularLocation>
</comment>
<reference evidence="6" key="1">
    <citation type="submission" date="2017-07" db="EMBL/GenBank/DDBJ databases">
        <authorList>
            <person name="Sun Z.S."/>
            <person name="Albrecht U."/>
            <person name="Echele G."/>
            <person name="Lee C.C."/>
        </authorList>
    </citation>
    <scope>NUCLEOTIDE SEQUENCE</scope>
</reference>
<dbReference type="SUPFAM" id="SSF47565">
    <property type="entry name" value="Insect pheromone/odorant-binding proteins"/>
    <property type="match status" value="1"/>
</dbReference>
<organism evidence="6">
    <name type="scientific">Matsumurasca onukii</name>
    <name type="common">Tea green leafhopper</name>
    <name type="synonym">Empoasca onukii</name>
    <dbReference type="NCBI Taxonomy" id="2912585"/>
    <lineage>
        <taxon>Eukaryota</taxon>
        <taxon>Metazoa</taxon>
        <taxon>Ecdysozoa</taxon>
        <taxon>Arthropoda</taxon>
        <taxon>Hexapoda</taxon>
        <taxon>Insecta</taxon>
        <taxon>Pterygota</taxon>
        <taxon>Neoptera</taxon>
        <taxon>Paraneoptera</taxon>
        <taxon>Hemiptera</taxon>
        <taxon>Auchenorrhyncha</taxon>
        <taxon>Membracoidea</taxon>
        <taxon>Cicadellidae</taxon>
        <taxon>Typhlocybinae</taxon>
        <taxon>Empoascini</taxon>
        <taxon>Matsumurasca</taxon>
    </lineage>
</organism>
<name>A0A343WGX3_MATON</name>
<dbReference type="CDD" id="cd23992">
    <property type="entry name" value="PBP_GOBP"/>
    <property type="match status" value="1"/>
</dbReference>
<dbReference type="InterPro" id="IPR006170">
    <property type="entry name" value="PBP/GOBP"/>
</dbReference>
<comment type="similarity">
    <text evidence="2">Belongs to the PBP/GOBP family.</text>
</comment>
<dbReference type="SMART" id="SM00708">
    <property type="entry name" value="PhBP"/>
    <property type="match status" value="1"/>
</dbReference>
<protein>
    <submittedName>
        <fullName evidence="6">Odorant-binding protein 42</fullName>
    </submittedName>
</protein>